<proteinExistence type="predicted"/>
<dbReference type="EMBL" id="JACQXR010000074">
    <property type="protein sequence ID" value="MBI4726701.1"/>
    <property type="molecule type" value="Genomic_DNA"/>
</dbReference>
<dbReference type="NCBIfam" id="NF005322">
    <property type="entry name" value="PRK06853.1-2"/>
    <property type="match status" value="1"/>
</dbReference>
<reference evidence="3" key="1">
    <citation type="submission" date="2020-07" db="EMBL/GenBank/DDBJ databases">
        <title>Huge and variable diversity of episymbiotic CPR bacteria and DPANN archaea in groundwater ecosystems.</title>
        <authorList>
            <person name="He C.Y."/>
            <person name="Keren R."/>
            <person name="Whittaker M."/>
            <person name="Farag I.F."/>
            <person name="Doudna J."/>
            <person name="Cate J.H.D."/>
            <person name="Banfield J.F."/>
        </authorList>
    </citation>
    <scope>NUCLEOTIDE SEQUENCE</scope>
    <source>
        <strain evidence="3">NC_groundwater_1520_Pr4_B-0.1um_53_5</strain>
    </source>
</reference>
<protein>
    <submittedName>
        <fullName evidence="3">Indolepyruvate oxidoreductase subunit beta</fullName>
    </submittedName>
</protein>
<evidence type="ECO:0000313" key="3">
    <source>
        <dbReference type="EMBL" id="MBI4726701.1"/>
    </source>
</evidence>
<dbReference type="Gene3D" id="3.40.920.10">
    <property type="entry name" value="Pyruvate-ferredoxin oxidoreductase, PFOR, domain III"/>
    <property type="match status" value="1"/>
</dbReference>
<dbReference type="Pfam" id="PF01558">
    <property type="entry name" value="POR"/>
    <property type="match status" value="1"/>
</dbReference>
<dbReference type="PANTHER" id="PTHR43854">
    <property type="entry name" value="INDOLEPYRUVATE OXIDOREDUCTASE SUBUNIT IORB"/>
    <property type="match status" value="1"/>
</dbReference>
<keyword evidence="1" id="KW-0560">Oxidoreductase</keyword>
<organism evidence="3 4">
    <name type="scientific">candidate division TA06 bacterium</name>
    <dbReference type="NCBI Taxonomy" id="2250710"/>
    <lineage>
        <taxon>Bacteria</taxon>
        <taxon>Bacteria division TA06</taxon>
    </lineage>
</organism>
<accession>A0A933I8Y5</accession>
<comment type="caution">
    <text evidence="3">The sequence shown here is derived from an EMBL/GenBank/DDBJ whole genome shotgun (WGS) entry which is preliminary data.</text>
</comment>
<evidence type="ECO:0000313" key="4">
    <source>
        <dbReference type="Proteomes" id="UP000736328"/>
    </source>
</evidence>
<feature type="domain" description="Pyruvate/ketoisovalerate oxidoreductase catalytic" evidence="2">
    <location>
        <begin position="12"/>
        <end position="188"/>
    </location>
</feature>
<dbReference type="PANTHER" id="PTHR43854:SF1">
    <property type="entry name" value="INDOLEPYRUVATE OXIDOREDUCTASE SUBUNIT IORB"/>
    <property type="match status" value="1"/>
</dbReference>
<dbReference type="InterPro" id="IPR019752">
    <property type="entry name" value="Pyrv/ketoisovalerate_OxRed_cat"/>
</dbReference>
<evidence type="ECO:0000259" key="2">
    <source>
        <dbReference type="Pfam" id="PF01558"/>
    </source>
</evidence>
<dbReference type="AlphaFoldDB" id="A0A933I8Y5"/>
<dbReference type="NCBIfam" id="NF005325">
    <property type="entry name" value="PRK06853.1-5"/>
    <property type="match status" value="1"/>
</dbReference>
<dbReference type="InterPro" id="IPR002869">
    <property type="entry name" value="Pyrv_flavodox_OxRed_cen"/>
</dbReference>
<dbReference type="InterPro" id="IPR052198">
    <property type="entry name" value="IorB_Oxidoreductase"/>
</dbReference>
<name>A0A933I8Y5_UNCT6</name>
<dbReference type="GO" id="GO:0016903">
    <property type="term" value="F:oxidoreductase activity, acting on the aldehyde or oxo group of donors"/>
    <property type="evidence" value="ECO:0007669"/>
    <property type="project" value="InterPro"/>
</dbReference>
<gene>
    <name evidence="3" type="ORF">HY768_05690</name>
</gene>
<dbReference type="SUPFAM" id="SSF53323">
    <property type="entry name" value="Pyruvate-ferredoxin oxidoreductase, PFOR, domain III"/>
    <property type="match status" value="1"/>
</dbReference>
<evidence type="ECO:0000256" key="1">
    <source>
        <dbReference type="ARBA" id="ARBA00023002"/>
    </source>
</evidence>
<dbReference type="Proteomes" id="UP000736328">
    <property type="component" value="Unassembled WGS sequence"/>
</dbReference>
<sequence length="190" mass="19944">MNTVNILICGVGGQGVLLAGDIIAETAIAGGFDAKKSEVHGMAQRGGSVVSHVRYGQKVNSPLIQQGTADVILSFEEMETARYLDFLKPGGIAVINRQQVVPMTVATGAAEYPQDIVEQIKRQGVKAVVCNGVKLADQSGSAKTINIVLLGALSRHLGLPAEKWIATIAGRVPPKTVAMNKKAFELGLKG</sequence>